<evidence type="ECO:0000259" key="1">
    <source>
        <dbReference type="Pfam" id="PF03374"/>
    </source>
</evidence>
<evidence type="ECO:0000313" key="3">
    <source>
        <dbReference type="Proteomes" id="UP001185069"/>
    </source>
</evidence>
<dbReference type="Proteomes" id="UP001185069">
    <property type="component" value="Unassembled WGS sequence"/>
</dbReference>
<dbReference type="InterPro" id="IPR014054">
    <property type="entry name" value="Phage_regulatory_Rha"/>
</dbReference>
<protein>
    <submittedName>
        <fullName evidence="2">Phage regulator Rha-like protein</fullName>
    </submittedName>
</protein>
<dbReference type="InterPro" id="IPR005039">
    <property type="entry name" value="Ant_C"/>
</dbReference>
<dbReference type="Pfam" id="PF09669">
    <property type="entry name" value="Phage_pRha"/>
    <property type="match status" value="1"/>
</dbReference>
<keyword evidence="3" id="KW-1185">Reference proteome</keyword>
<name>A0ABU1JEU4_9MICC</name>
<sequence>MSEVADQSSDLVSVVDGESVTTSLRIAEGVGNDHKPVIRLIRDNQGDLEEFGRVRFENAPFETPGGVQQREVALLNEQQATLLLTYMRNNDVVRLFKKRLVRAFFELAKLAQQPKPEPSFEQMTLTVLTGLKDKVEEQALELEVARPKAEAFDSFLSTIGDYSLNEAAKVISREESILIGEHRLRDRLMEWRWMFRDGRSKPRAMQSHVDCGRLVEKAQFHYHPSTGEKVLDAPQVRVTARGIAAIRERLLKEAMVSA</sequence>
<gene>
    <name evidence="2" type="ORF">JOE69_002893</name>
</gene>
<evidence type="ECO:0000313" key="2">
    <source>
        <dbReference type="EMBL" id="MDR6270655.1"/>
    </source>
</evidence>
<dbReference type="Pfam" id="PF03374">
    <property type="entry name" value="ANT"/>
    <property type="match status" value="1"/>
</dbReference>
<reference evidence="2 3" key="1">
    <citation type="submission" date="2023-07" db="EMBL/GenBank/DDBJ databases">
        <title>Sequencing the genomes of 1000 actinobacteria strains.</title>
        <authorList>
            <person name="Klenk H.-P."/>
        </authorList>
    </citation>
    <scope>NUCLEOTIDE SEQUENCE [LARGE SCALE GENOMIC DNA]</scope>
    <source>
        <strain evidence="2 3">DSM 14555</strain>
    </source>
</reference>
<comment type="caution">
    <text evidence="2">The sequence shown here is derived from an EMBL/GenBank/DDBJ whole genome shotgun (WGS) entry which is preliminary data.</text>
</comment>
<proteinExistence type="predicted"/>
<accession>A0ABU1JEU4</accession>
<dbReference type="RefSeq" id="WP_309799861.1">
    <property type="nucleotide sequence ID" value="NZ_BAAAHY010000004.1"/>
</dbReference>
<dbReference type="EMBL" id="JAVDQF010000001">
    <property type="protein sequence ID" value="MDR6270655.1"/>
    <property type="molecule type" value="Genomic_DNA"/>
</dbReference>
<organism evidence="2 3">
    <name type="scientific">Arthrobacter russicus</name>
    <dbReference type="NCBI Taxonomy" id="172040"/>
    <lineage>
        <taxon>Bacteria</taxon>
        <taxon>Bacillati</taxon>
        <taxon>Actinomycetota</taxon>
        <taxon>Actinomycetes</taxon>
        <taxon>Micrococcales</taxon>
        <taxon>Micrococcaceae</taxon>
        <taxon>Arthrobacter</taxon>
    </lineage>
</organism>
<feature type="domain" description="Antirepressor protein C-terminal" evidence="1">
    <location>
        <begin position="141"/>
        <end position="252"/>
    </location>
</feature>